<keyword evidence="5" id="KW-0325">Glycoprotein</keyword>
<dbReference type="Proteomes" id="UP000789390">
    <property type="component" value="Unassembled WGS sequence"/>
</dbReference>
<keyword evidence="4 7" id="KW-0732">Signal</keyword>
<dbReference type="FunFam" id="1.10.640.10:FF:000003">
    <property type="entry name" value="chorion peroxidase"/>
    <property type="match status" value="1"/>
</dbReference>
<evidence type="ECO:0000313" key="8">
    <source>
        <dbReference type="EMBL" id="CAH0107186.1"/>
    </source>
</evidence>
<keyword evidence="3" id="KW-0560">Oxidoreductase</keyword>
<feature type="signal peptide" evidence="7">
    <location>
        <begin position="1"/>
        <end position="23"/>
    </location>
</feature>
<reference evidence="8" key="1">
    <citation type="submission" date="2021-11" db="EMBL/GenBank/DDBJ databases">
        <authorList>
            <person name="Schell T."/>
        </authorList>
    </citation>
    <scope>NUCLEOTIDE SEQUENCE</scope>
    <source>
        <strain evidence="8">M5</strain>
    </source>
</reference>
<dbReference type="InterPro" id="IPR010255">
    <property type="entry name" value="Haem_peroxidase_sf"/>
</dbReference>
<sequence>MSARWQLLCGILVLGLWLATASSKECPYRSGHHTTGYVPKPLYPGAANIQSDCYNTNPDHGYKSPSKEYSGVPQRSYCPKVGGLESHCRPAKDCAVWYDFVRKTPGTACTLNNGYEKGLCCPGLPSNTNGRAPFKEVNPCEGVQLDDHVRRWDLDSVNAAAHHAGQHQMGLVMEAENSLARKNIFVRPGSDRYIHSWVFFQTADEALKYGGNTLPGVFAGHQLVHGYQVKPDQAHCALNRFKIKDTIVTNTCPTFPVCDKKALASPYRTITGVCNHVNSPGNIPWGVANSQYQRLLPPDYADGYFMPKRAVDGGELPPVRVISLTVVRDDEVLSETDSIFVMQFGQVVDHDLQETLEAKLADGSPVPCCTDEGQFLSEEDYAHGKCMPIVIPKDDPFYSKFHRRCMEFARSGPACRSDGRFGYLEQANINTHFLDLSPVYGSDDQVALDLRTFQKGSLKATPGPRNAYFQYKDLMPADNETTIDCTLSKAVTGIDPPPEVKCFKAGDNRVKCTPYMADAQNVFFLQHNFIAERLAALNSHWDDERIYQETRRIVIAQYVHIVYNEFLPVLIGRKMMEEVGIFPLPNGFSSDYDKNVDPSILNEFSTVAYRFGHSQVQGRQSLVNEKREFERSILLRQQFFKTQEMYIPGNADKFTIAMATLAGQKVDNHFTVELTNHLFEEEGKGFGMDLMALDTQRTRDHGTKGYNSYRTLCGYGRAKDFDDLLDLIPAKVVEDLKLLYNSVDDIDLNIAGVSEKNLEGAAVGPTYACIIAEQFMRLKRGDRYFYDLGGQSGSFTEEQLNEIRKISYSRIVCDNSDIRYMQPLVFKLISDLNPLMNCESDSIPRTSLLSWKEVKSTAY</sequence>
<dbReference type="Pfam" id="PF03098">
    <property type="entry name" value="An_peroxidase"/>
    <property type="match status" value="1"/>
</dbReference>
<dbReference type="GO" id="GO:0020037">
    <property type="term" value="F:heme binding"/>
    <property type="evidence" value="ECO:0007669"/>
    <property type="project" value="InterPro"/>
</dbReference>
<keyword evidence="9" id="KW-1185">Reference proteome</keyword>
<evidence type="ECO:0000256" key="2">
    <source>
        <dbReference type="ARBA" id="ARBA00022525"/>
    </source>
</evidence>
<dbReference type="PANTHER" id="PTHR11475">
    <property type="entry name" value="OXIDASE/PEROXIDASE"/>
    <property type="match status" value="1"/>
</dbReference>
<keyword evidence="6" id="KW-0349">Heme</keyword>
<comment type="caution">
    <text evidence="8">The sequence shown here is derived from an EMBL/GenBank/DDBJ whole genome shotgun (WGS) entry which is preliminary data.</text>
</comment>
<evidence type="ECO:0000256" key="5">
    <source>
        <dbReference type="ARBA" id="ARBA00023180"/>
    </source>
</evidence>
<dbReference type="OrthoDB" id="823504at2759"/>
<protein>
    <recommendedName>
        <fullName evidence="10">Chorion peroxidase</fullName>
    </recommendedName>
</protein>
<evidence type="ECO:0000256" key="6">
    <source>
        <dbReference type="PIRSR" id="PIRSR619791-2"/>
    </source>
</evidence>
<gene>
    <name evidence="8" type="ORF">DGAL_LOCUS10477</name>
</gene>
<evidence type="ECO:0000256" key="4">
    <source>
        <dbReference type="ARBA" id="ARBA00022729"/>
    </source>
</evidence>
<dbReference type="GO" id="GO:0046872">
    <property type="term" value="F:metal ion binding"/>
    <property type="evidence" value="ECO:0007669"/>
    <property type="project" value="UniProtKB-KW"/>
</dbReference>
<dbReference type="AlphaFoldDB" id="A0A8J2S100"/>
<keyword evidence="6" id="KW-0408">Iron</keyword>
<evidence type="ECO:0000313" key="9">
    <source>
        <dbReference type="Proteomes" id="UP000789390"/>
    </source>
</evidence>
<keyword evidence="6" id="KW-0479">Metal-binding</keyword>
<evidence type="ECO:0000256" key="7">
    <source>
        <dbReference type="SAM" id="SignalP"/>
    </source>
</evidence>
<dbReference type="EMBL" id="CAKKLH010000257">
    <property type="protein sequence ID" value="CAH0107186.1"/>
    <property type="molecule type" value="Genomic_DNA"/>
</dbReference>
<dbReference type="PRINTS" id="PR00457">
    <property type="entry name" value="ANPEROXIDASE"/>
</dbReference>
<dbReference type="GO" id="GO:0004601">
    <property type="term" value="F:peroxidase activity"/>
    <property type="evidence" value="ECO:0007669"/>
    <property type="project" value="UniProtKB-KW"/>
</dbReference>
<dbReference type="InterPro" id="IPR037120">
    <property type="entry name" value="Haem_peroxidase_sf_animal"/>
</dbReference>
<feature type="chain" id="PRO_5035162042" description="Chorion peroxidase" evidence="7">
    <location>
        <begin position="24"/>
        <end position="859"/>
    </location>
</feature>
<dbReference type="Gene3D" id="1.10.640.10">
    <property type="entry name" value="Haem peroxidase domain superfamily, animal type"/>
    <property type="match status" value="1"/>
</dbReference>
<accession>A0A8J2S100</accession>
<dbReference type="GO" id="GO:0005576">
    <property type="term" value="C:extracellular region"/>
    <property type="evidence" value="ECO:0007669"/>
    <property type="project" value="UniProtKB-SubCell"/>
</dbReference>
<comment type="subcellular location">
    <subcellularLocation>
        <location evidence="1">Secreted</location>
    </subcellularLocation>
</comment>
<evidence type="ECO:0000256" key="1">
    <source>
        <dbReference type="ARBA" id="ARBA00004613"/>
    </source>
</evidence>
<organism evidence="8 9">
    <name type="scientific">Daphnia galeata</name>
    <dbReference type="NCBI Taxonomy" id="27404"/>
    <lineage>
        <taxon>Eukaryota</taxon>
        <taxon>Metazoa</taxon>
        <taxon>Ecdysozoa</taxon>
        <taxon>Arthropoda</taxon>
        <taxon>Crustacea</taxon>
        <taxon>Branchiopoda</taxon>
        <taxon>Diplostraca</taxon>
        <taxon>Cladocera</taxon>
        <taxon>Anomopoda</taxon>
        <taxon>Daphniidae</taxon>
        <taxon>Daphnia</taxon>
    </lineage>
</organism>
<evidence type="ECO:0000256" key="3">
    <source>
        <dbReference type="ARBA" id="ARBA00022559"/>
    </source>
</evidence>
<dbReference type="GO" id="GO:0006979">
    <property type="term" value="P:response to oxidative stress"/>
    <property type="evidence" value="ECO:0007669"/>
    <property type="project" value="InterPro"/>
</dbReference>
<dbReference type="SUPFAM" id="SSF48113">
    <property type="entry name" value="Heme-dependent peroxidases"/>
    <property type="match status" value="1"/>
</dbReference>
<dbReference type="PANTHER" id="PTHR11475:SF4">
    <property type="entry name" value="CHORION PEROXIDASE"/>
    <property type="match status" value="1"/>
</dbReference>
<evidence type="ECO:0008006" key="10">
    <source>
        <dbReference type="Google" id="ProtNLM"/>
    </source>
</evidence>
<proteinExistence type="predicted"/>
<keyword evidence="2" id="KW-0964">Secreted</keyword>
<dbReference type="CDD" id="cd09823">
    <property type="entry name" value="peroxinectin_like"/>
    <property type="match status" value="1"/>
</dbReference>
<feature type="binding site" description="axial binding residue" evidence="6">
    <location>
        <position position="613"/>
    </location>
    <ligand>
        <name>heme b</name>
        <dbReference type="ChEBI" id="CHEBI:60344"/>
    </ligand>
    <ligandPart>
        <name>Fe</name>
        <dbReference type="ChEBI" id="CHEBI:18248"/>
    </ligandPart>
</feature>
<name>A0A8J2S100_9CRUS</name>
<keyword evidence="3" id="KW-0575">Peroxidase</keyword>
<dbReference type="PROSITE" id="PS50292">
    <property type="entry name" value="PEROXIDASE_3"/>
    <property type="match status" value="1"/>
</dbReference>
<dbReference type="InterPro" id="IPR019791">
    <property type="entry name" value="Haem_peroxidase_animal"/>
</dbReference>